<evidence type="ECO:0000256" key="3">
    <source>
        <dbReference type="ARBA" id="ARBA00029814"/>
    </source>
</evidence>
<dbReference type="SUPFAM" id="SSF55298">
    <property type="entry name" value="YjgF-like"/>
    <property type="match status" value="2"/>
</dbReference>
<dbReference type="Pfam" id="PF01902">
    <property type="entry name" value="Diphthami_syn_2"/>
    <property type="match status" value="1"/>
</dbReference>
<dbReference type="Proteomes" id="UP001172159">
    <property type="component" value="Unassembled WGS sequence"/>
</dbReference>
<evidence type="ECO:0000256" key="4">
    <source>
        <dbReference type="ARBA" id="ARBA00031552"/>
    </source>
</evidence>
<protein>
    <recommendedName>
        <fullName evidence="2">Diphthine--ammonia ligase</fullName>
        <ecNumber evidence="1">6.3.1.14</ecNumber>
    </recommendedName>
    <alternativeName>
        <fullName evidence="3">Diphthamide synthase</fullName>
    </alternativeName>
    <alternativeName>
        <fullName evidence="4">Diphthamide synthetase</fullName>
    </alternativeName>
</protein>
<dbReference type="Gene3D" id="3.40.50.620">
    <property type="entry name" value="HUPs"/>
    <property type="match status" value="1"/>
</dbReference>
<dbReference type="CDD" id="cd06156">
    <property type="entry name" value="eu_AANH_C_2"/>
    <property type="match status" value="1"/>
</dbReference>
<feature type="compositionally biased region" description="Acidic residues" evidence="6">
    <location>
        <begin position="76"/>
        <end position="86"/>
    </location>
</feature>
<dbReference type="InterPro" id="IPR002761">
    <property type="entry name" value="Diphthami_syn_dom"/>
</dbReference>
<dbReference type="PANTHER" id="PTHR12196">
    <property type="entry name" value="DOMAIN OF UNKNOWN FUNCTION 71 DUF71 -CONTAINING PROTEIN"/>
    <property type="match status" value="1"/>
</dbReference>
<reference evidence="8" key="1">
    <citation type="submission" date="2023-06" db="EMBL/GenBank/DDBJ databases">
        <title>Genome-scale phylogeny and comparative genomics of the fungal order Sordariales.</title>
        <authorList>
            <consortium name="Lawrence Berkeley National Laboratory"/>
            <person name="Hensen N."/>
            <person name="Bonometti L."/>
            <person name="Westerberg I."/>
            <person name="Brannstrom I.O."/>
            <person name="Guillou S."/>
            <person name="Cros-Aarteil S."/>
            <person name="Calhoun S."/>
            <person name="Haridas S."/>
            <person name="Kuo A."/>
            <person name="Mondo S."/>
            <person name="Pangilinan J."/>
            <person name="Riley R."/>
            <person name="Labutti K."/>
            <person name="Andreopoulos B."/>
            <person name="Lipzen A."/>
            <person name="Chen C."/>
            <person name="Yanf M."/>
            <person name="Daum C."/>
            <person name="Ng V."/>
            <person name="Clum A."/>
            <person name="Steindorff A."/>
            <person name="Ohm R."/>
            <person name="Martin F."/>
            <person name="Silar P."/>
            <person name="Natvig D."/>
            <person name="Lalanne C."/>
            <person name="Gautier V."/>
            <person name="Ament-Velasquez S.L."/>
            <person name="Kruys A."/>
            <person name="Hutchinson M.I."/>
            <person name="Powell A.J."/>
            <person name="Barry K."/>
            <person name="Miller A.N."/>
            <person name="Grigoriev I.V."/>
            <person name="Debuchy R."/>
            <person name="Gladieux P."/>
            <person name="Thoren M.H."/>
            <person name="Johannesson H."/>
        </authorList>
    </citation>
    <scope>NUCLEOTIDE SEQUENCE</scope>
    <source>
        <strain evidence="8">CBS 540.89</strain>
    </source>
</reference>
<evidence type="ECO:0000313" key="8">
    <source>
        <dbReference type="EMBL" id="KAK0737585.1"/>
    </source>
</evidence>
<dbReference type="InterPro" id="IPR035959">
    <property type="entry name" value="RutC-like_sf"/>
</dbReference>
<dbReference type="EMBL" id="JAUKTV010000005">
    <property type="protein sequence ID" value="KAK0737585.1"/>
    <property type="molecule type" value="Genomic_DNA"/>
</dbReference>
<dbReference type="CDD" id="cd01994">
    <property type="entry name" value="AANH_PF0828-like"/>
    <property type="match status" value="1"/>
</dbReference>
<dbReference type="SUPFAM" id="SSF52402">
    <property type="entry name" value="Adenine nucleotide alpha hydrolases-like"/>
    <property type="match status" value="1"/>
</dbReference>
<dbReference type="InterPro" id="IPR014729">
    <property type="entry name" value="Rossmann-like_a/b/a_fold"/>
</dbReference>
<sequence>MATPPQAESLNVIALISGGKDSFFSLLHCRKNGHRVVALANLYPAAVAPGGSPTSASSVPGDDDDAAPPGAGVTDHDDDDGEEEKEDLNSHMYQTVGHSVIPLYAEATGIPLYRRAISSVGATQHGKDYSHYVDSEEEVDERKHDETESMFYLLKEIKKKHPEANAVCAGAILSTYQRTRVESVAVRLGLTPLAYLWKFPVLPSPAGDDGQLLLDMEQAGLEGRIIKVASGGLDEGDLWVNVASAEGKNKVEKGMRKFTFGEGLDRGAVIGEGGEFETLVVDGPKTLFKKRVVVPEDGKRVVREGGGTAWLSIRGAKLQDKKKTKGSGTGGKIRVPELLDGRFKAILEALAATSEELPIRDLNLNDDSHNDTPVPDLDGLQPSNVQPLVFMSADHPSIEDETTSITSLIGAYLTSQSLDPTAILSTTILLRQMSSFGIINPIYGSLFPFPNPPSRVCISCGDLLPKGINIIIALALCTTSPDVSREGLHVQSRSYWAPANIGPYSQAITTPLFSGSAVKAVRIAGQIPLVPATMALPTPENINLQSVLSLQHLFRVGVETGVQLFTSGIAFFPASTPSEDMRQKAQLAGKVWELAHAPPKDEDDDDEEEDEDGPDIWDRRYNSEYSSFAITGQGHKSTGPSLPDWGVMSTRIIPPVFAAEVEELPRETGVEWQGHLGIAGAVEGSVQVLQRGMNVWQVVAEDGFVQTVVAEESGNEDDGIVVAVVKELKEKGLVPVVTYVNGGSKYKVGEEERGLVVPCRSLWDGKGRRVGRMRVWEGIIGKSSTE</sequence>
<dbReference type="InterPro" id="IPR030662">
    <property type="entry name" value="DPH6/MJ0570"/>
</dbReference>
<feature type="domain" description="Diphthamide synthase" evidence="7">
    <location>
        <begin position="86"/>
        <end position="296"/>
    </location>
</feature>
<dbReference type="Gene3D" id="3.90.1490.10">
    <property type="entry name" value="putative n-type atp pyrophosphatase, domain 2"/>
    <property type="match status" value="1"/>
</dbReference>
<dbReference type="AlphaFoldDB" id="A0AA40EF49"/>
<dbReference type="Gene3D" id="3.30.1330.40">
    <property type="entry name" value="RutC-like"/>
    <property type="match status" value="2"/>
</dbReference>
<proteinExistence type="predicted"/>
<evidence type="ECO:0000313" key="9">
    <source>
        <dbReference type="Proteomes" id="UP001172159"/>
    </source>
</evidence>
<organism evidence="8 9">
    <name type="scientific">Apiosordaria backusii</name>
    <dbReference type="NCBI Taxonomy" id="314023"/>
    <lineage>
        <taxon>Eukaryota</taxon>
        <taxon>Fungi</taxon>
        <taxon>Dikarya</taxon>
        <taxon>Ascomycota</taxon>
        <taxon>Pezizomycotina</taxon>
        <taxon>Sordariomycetes</taxon>
        <taxon>Sordariomycetidae</taxon>
        <taxon>Sordariales</taxon>
        <taxon>Lasiosphaeriaceae</taxon>
        <taxon>Apiosordaria</taxon>
    </lineage>
</organism>
<feature type="region of interest" description="Disordered" evidence="6">
    <location>
        <begin position="596"/>
        <end position="619"/>
    </location>
</feature>
<gene>
    <name evidence="8" type="ORF">B0T21DRAFT_287884</name>
</gene>
<feature type="region of interest" description="Disordered" evidence="6">
    <location>
        <begin position="49"/>
        <end position="88"/>
    </location>
</feature>
<feature type="compositionally biased region" description="Acidic residues" evidence="6">
    <location>
        <begin position="601"/>
        <end position="615"/>
    </location>
</feature>
<evidence type="ECO:0000256" key="5">
    <source>
        <dbReference type="ARBA" id="ARBA00048108"/>
    </source>
</evidence>
<dbReference type="GO" id="GO:0017183">
    <property type="term" value="P:protein histidyl modification to diphthamide"/>
    <property type="evidence" value="ECO:0007669"/>
    <property type="project" value="TreeGrafter"/>
</dbReference>
<evidence type="ECO:0000259" key="7">
    <source>
        <dbReference type="Pfam" id="PF01902"/>
    </source>
</evidence>
<accession>A0AA40EF49</accession>
<dbReference type="EC" id="6.3.1.14" evidence="1"/>
<evidence type="ECO:0000256" key="2">
    <source>
        <dbReference type="ARBA" id="ARBA00018426"/>
    </source>
</evidence>
<evidence type="ECO:0000256" key="6">
    <source>
        <dbReference type="SAM" id="MobiDB-lite"/>
    </source>
</evidence>
<name>A0AA40EF49_9PEZI</name>
<keyword evidence="9" id="KW-1185">Reference proteome</keyword>
<comment type="catalytic activity">
    <reaction evidence="5">
        <text>diphthine-[translation elongation factor 2] + NH4(+) + ATP = diphthamide-[translation elongation factor 2] + AMP + diphosphate + H(+)</text>
        <dbReference type="Rhea" id="RHEA:19753"/>
        <dbReference type="Rhea" id="RHEA-COMP:10172"/>
        <dbReference type="Rhea" id="RHEA-COMP:10174"/>
        <dbReference type="ChEBI" id="CHEBI:15378"/>
        <dbReference type="ChEBI" id="CHEBI:16692"/>
        <dbReference type="ChEBI" id="CHEBI:28938"/>
        <dbReference type="ChEBI" id="CHEBI:30616"/>
        <dbReference type="ChEBI" id="CHEBI:33019"/>
        <dbReference type="ChEBI" id="CHEBI:82696"/>
        <dbReference type="ChEBI" id="CHEBI:456215"/>
        <dbReference type="EC" id="6.3.1.14"/>
    </reaction>
</comment>
<dbReference type="PANTHER" id="PTHR12196:SF2">
    <property type="entry name" value="DIPHTHINE--AMMONIA LIGASE"/>
    <property type="match status" value="1"/>
</dbReference>
<dbReference type="CDD" id="cd06155">
    <property type="entry name" value="eu_AANH_C_1"/>
    <property type="match status" value="1"/>
</dbReference>
<comment type="caution">
    <text evidence="8">The sequence shown here is derived from an EMBL/GenBank/DDBJ whole genome shotgun (WGS) entry which is preliminary data.</text>
</comment>
<evidence type="ECO:0000256" key="1">
    <source>
        <dbReference type="ARBA" id="ARBA00012089"/>
    </source>
</evidence>
<dbReference type="GO" id="GO:0017178">
    <property type="term" value="F:diphthine-ammonia ligase activity"/>
    <property type="evidence" value="ECO:0007669"/>
    <property type="project" value="UniProtKB-EC"/>
</dbReference>